<accession>A0AAV2Z387</accession>
<dbReference type="SMART" id="SM00028">
    <property type="entry name" value="TPR"/>
    <property type="match status" value="3"/>
</dbReference>
<name>A0AAV2Z387_9STRA</name>
<reference evidence="1" key="1">
    <citation type="submission" date="2022-11" db="EMBL/GenBank/DDBJ databases">
        <authorList>
            <person name="Morgan W.R."/>
            <person name="Tartar A."/>
        </authorList>
    </citation>
    <scope>NUCLEOTIDE SEQUENCE</scope>
    <source>
        <strain evidence="1">ARSEF 373</strain>
    </source>
</reference>
<evidence type="ECO:0000313" key="2">
    <source>
        <dbReference type="Proteomes" id="UP001146120"/>
    </source>
</evidence>
<comment type="caution">
    <text evidence="1">The sequence shown here is derived from an EMBL/GenBank/DDBJ whole genome shotgun (WGS) entry which is preliminary data.</text>
</comment>
<dbReference type="InterPro" id="IPR019734">
    <property type="entry name" value="TPR_rpt"/>
</dbReference>
<evidence type="ECO:0000313" key="1">
    <source>
        <dbReference type="EMBL" id="DBA00736.1"/>
    </source>
</evidence>
<dbReference type="Gene3D" id="1.25.40.10">
    <property type="entry name" value="Tetratricopeptide repeat domain"/>
    <property type="match status" value="1"/>
</dbReference>
<dbReference type="AlphaFoldDB" id="A0AAV2Z387"/>
<evidence type="ECO:0008006" key="3">
    <source>
        <dbReference type="Google" id="ProtNLM"/>
    </source>
</evidence>
<proteinExistence type="predicted"/>
<organism evidence="1 2">
    <name type="scientific">Lagenidium giganteum</name>
    <dbReference type="NCBI Taxonomy" id="4803"/>
    <lineage>
        <taxon>Eukaryota</taxon>
        <taxon>Sar</taxon>
        <taxon>Stramenopiles</taxon>
        <taxon>Oomycota</taxon>
        <taxon>Peronosporomycetes</taxon>
        <taxon>Pythiales</taxon>
        <taxon>Pythiaceae</taxon>
    </lineage>
</organism>
<sequence length="214" mass="23883">MVIELKFKARKRKLTESAQTATTATATATTAAFGHVFGLQDDQESTSPRQVHKKPALLEDSASKVQHLKNEGNTLADAGRFRAAMARWLEAVDIAPTNAVLHELLAQGAMAIGEDFRAVQFASKAVELAPDWGDAHLTLARCHMNYGELRLAKKNFNQTPEIEDDLRDVDDLLEKQAEALRKRDEEAAREKDEDKWQVITCFRNLSLRGQTKPT</sequence>
<dbReference type="EMBL" id="DAKRPA010000059">
    <property type="protein sequence ID" value="DBA00736.1"/>
    <property type="molecule type" value="Genomic_DNA"/>
</dbReference>
<reference evidence="1" key="2">
    <citation type="journal article" date="2023" name="Microbiol Resour">
        <title>Decontamination and Annotation of the Draft Genome Sequence of the Oomycete Lagenidium giganteum ARSEF 373.</title>
        <authorList>
            <person name="Morgan W.R."/>
            <person name="Tartar A."/>
        </authorList>
    </citation>
    <scope>NUCLEOTIDE SEQUENCE</scope>
    <source>
        <strain evidence="1">ARSEF 373</strain>
    </source>
</reference>
<dbReference type="InterPro" id="IPR011990">
    <property type="entry name" value="TPR-like_helical_dom_sf"/>
</dbReference>
<dbReference type="InterPro" id="IPR052658">
    <property type="entry name" value="TPR-containing"/>
</dbReference>
<dbReference type="SUPFAM" id="SSF48452">
    <property type="entry name" value="TPR-like"/>
    <property type="match status" value="1"/>
</dbReference>
<keyword evidence="2" id="KW-1185">Reference proteome</keyword>
<dbReference type="Proteomes" id="UP001146120">
    <property type="component" value="Unassembled WGS sequence"/>
</dbReference>
<dbReference type="PANTHER" id="PTHR15544:SF0">
    <property type="entry name" value="TETRATRICOPEPTIDE REPEAT PROTEIN 33"/>
    <property type="match status" value="1"/>
</dbReference>
<gene>
    <name evidence="1" type="ORF">N0F65_001207</name>
</gene>
<protein>
    <recommendedName>
        <fullName evidence="3">Tetratricopeptide repeat protein 33</fullName>
    </recommendedName>
</protein>
<dbReference type="PANTHER" id="PTHR15544">
    <property type="entry name" value="OSMOSIS RESPONSIVE FACTOR"/>
    <property type="match status" value="1"/>
</dbReference>